<dbReference type="RefSeq" id="WP_015330569.1">
    <property type="nucleotide sequence ID" value="NC_020054.1"/>
</dbReference>
<dbReference type="InterPro" id="IPR003959">
    <property type="entry name" value="ATPase_AAA_core"/>
</dbReference>
<dbReference type="AlphaFoldDB" id="I0K5R7"/>
<dbReference type="InterPro" id="IPR052922">
    <property type="entry name" value="Cytidylate_Kinase-2"/>
</dbReference>
<dbReference type="EMBL" id="HE796683">
    <property type="protein sequence ID" value="CCG99470.1"/>
    <property type="molecule type" value="Genomic_DNA"/>
</dbReference>
<evidence type="ECO:0000259" key="1">
    <source>
        <dbReference type="Pfam" id="PF00004"/>
    </source>
</evidence>
<sequence length="188" mass="21560">MKRIAIFGSPGSGKSTLARKLSAQTGLPVVHLDRYYFNPGWVITSDAVFRQAITRAIAAECWITDGNYTTESQLTGRLDRADTLILLECPRWLCLWRVIRRIVSYYGRVRPDQAPGCPERLDWGFLRFVWQFPTKVERTRQLLLSLSDQKRVYFLRNKAEIEQFLATATTSEPEIGSSLLPPDRIDHA</sequence>
<dbReference type="Pfam" id="PF00004">
    <property type="entry name" value="AAA"/>
    <property type="match status" value="1"/>
</dbReference>
<keyword evidence="3" id="KW-1185">Reference proteome</keyword>
<gene>
    <name evidence="2" type="ORF">FAES_1460</name>
</gene>
<dbReference type="KEGG" id="fae:FAES_1460"/>
<dbReference type="HOGENOM" id="CLU_092618_0_1_10"/>
<dbReference type="OrthoDB" id="1201990at2"/>
<protein>
    <submittedName>
        <fullName evidence="2">Topology modulation protein</fullName>
    </submittedName>
</protein>
<organism evidence="2 3">
    <name type="scientific">Fibrella aestuarina BUZ 2</name>
    <dbReference type="NCBI Taxonomy" id="1166018"/>
    <lineage>
        <taxon>Bacteria</taxon>
        <taxon>Pseudomonadati</taxon>
        <taxon>Bacteroidota</taxon>
        <taxon>Cytophagia</taxon>
        <taxon>Cytophagales</taxon>
        <taxon>Spirosomataceae</taxon>
        <taxon>Fibrella</taxon>
    </lineage>
</organism>
<dbReference type="PATRIC" id="fig|1166018.3.peg.3195"/>
<dbReference type="eggNOG" id="COG0563">
    <property type="taxonomic scope" value="Bacteria"/>
</dbReference>
<name>I0K5R7_9BACT</name>
<dbReference type="InterPro" id="IPR027417">
    <property type="entry name" value="P-loop_NTPase"/>
</dbReference>
<dbReference type="Proteomes" id="UP000011058">
    <property type="component" value="Chromosome"/>
</dbReference>
<dbReference type="PANTHER" id="PTHR37816">
    <property type="entry name" value="YALI0E33011P"/>
    <property type="match status" value="1"/>
</dbReference>
<evidence type="ECO:0000313" key="3">
    <source>
        <dbReference type="Proteomes" id="UP000011058"/>
    </source>
</evidence>
<feature type="domain" description="ATPase AAA-type core" evidence="1">
    <location>
        <begin position="6"/>
        <end position="56"/>
    </location>
</feature>
<dbReference type="STRING" id="1166018.FAES_1460"/>
<dbReference type="GO" id="GO:0005524">
    <property type="term" value="F:ATP binding"/>
    <property type="evidence" value="ECO:0007669"/>
    <property type="project" value="InterPro"/>
</dbReference>
<evidence type="ECO:0000313" key="2">
    <source>
        <dbReference type="EMBL" id="CCG99470.1"/>
    </source>
</evidence>
<reference evidence="2 3" key="1">
    <citation type="journal article" date="2012" name="J. Bacteriol.">
        <title>Genome Sequence of Fibrella aestuarina BUZ 2T, a Filamentous Marine Bacterium.</title>
        <authorList>
            <person name="Filippini M."/>
            <person name="Qi W."/>
            <person name="Blom J."/>
            <person name="Goesmann A."/>
            <person name="Smits T.H."/>
            <person name="Bagheri H.C."/>
        </authorList>
    </citation>
    <scope>NUCLEOTIDE SEQUENCE [LARGE SCALE GENOMIC DNA]</scope>
    <source>
        <strain evidence="3">BUZ 2T</strain>
    </source>
</reference>
<dbReference type="PANTHER" id="PTHR37816:SF1">
    <property type="entry name" value="TOXIN"/>
    <property type="match status" value="1"/>
</dbReference>
<dbReference type="SUPFAM" id="SSF52540">
    <property type="entry name" value="P-loop containing nucleoside triphosphate hydrolases"/>
    <property type="match status" value="1"/>
</dbReference>
<dbReference type="GO" id="GO:0016887">
    <property type="term" value="F:ATP hydrolysis activity"/>
    <property type="evidence" value="ECO:0007669"/>
    <property type="project" value="InterPro"/>
</dbReference>
<dbReference type="Gene3D" id="3.40.50.300">
    <property type="entry name" value="P-loop containing nucleotide triphosphate hydrolases"/>
    <property type="match status" value="1"/>
</dbReference>
<accession>I0K5R7</accession>
<proteinExistence type="predicted"/>